<evidence type="ECO:0000313" key="3">
    <source>
        <dbReference type="Proteomes" id="UP000323632"/>
    </source>
</evidence>
<dbReference type="AlphaFoldDB" id="A0A5M6CIU1"/>
<gene>
    <name evidence="2" type="ORF">F0919_12265</name>
</gene>
<keyword evidence="3" id="KW-1185">Reference proteome</keyword>
<dbReference type="RefSeq" id="WP_150033062.1">
    <property type="nucleotide sequence ID" value="NZ_VWSH01000003.1"/>
</dbReference>
<organism evidence="2 3">
    <name type="scientific">Taibaiella lutea</name>
    <dbReference type="NCBI Taxonomy" id="2608001"/>
    <lineage>
        <taxon>Bacteria</taxon>
        <taxon>Pseudomonadati</taxon>
        <taxon>Bacteroidota</taxon>
        <taxon>Chitinophagia</taxon>
        <taxon>Chitinophagales</taxon>
        <taxon>Chitinophagaceae</taxon>
        <taxon>Taibaiella</taxon>
    </lineage>
</organism>
<evidence type="ECO:0000256" key="1">
    <source>
        <dbReference type="SAM" id="SignalP"/>
    </source>
</evidence>
<accession>A0A5M6CIU1</accession>
<evidence type="ECO:0000313" key="2">
    <source>
        <dbReference type="EMBL" id="KAA5533315.1"/>
    </source>
</evidence>
<sequence>MKKITLLSVMTLLSYFVNAQPYLTPLSINPDIYPTPGTNIIANSAYSVTAFFNNSGPGEFCVSGWTNSGLCCSGKIVWRFLSSTISAPASPAVISQGVIPISGGNIEAVYSSINGGDYICTAYYTNGAFVFERYKWNGTTFVLYTSDTLSTMPHKVINMDTYLGAHIAIVWDEYDPLMPIPGYVIKCMLVNDLTQTQVITLSGTENYAYPDVALSKSNGGSPGGLEAHIVYHDFNSTEIVEASIPFLTVFAANPASYSPVVEDVNNITGTTLYNFATIDCPQVCTFAPSASWAYTYCDNEGLKVRLSEPVTSVAPITKNIVNGTDFPNFDVTPYGTFSESTIAYDITGQSIHVGGRITGTPGLEGLFAAEISSDGTTLVGPTAPYDYQLISLDPDSKNLHFSKDDKYSSYMYAVYSGNNNESTHLFHQWGDVAFRGHGTTGVGNVTENKDLKITFSPNPFKNYLHTTIPAVLLNKDVVTTLTTINGRSLYSGVIRGKQFETDLHAVVADLPAGMYLLTTSNAELNYIQNQKIIKVD</sequence>
<feature type="chain" id="PRO_5024396911" evidence="1">
    <location>
        <begin position="20"/>
        <end position="536"/>
    </location>
</feature>
<comment type="caution">
    <text evidence="2">The sequence shown here is derived from an EMBL/GenBank/DDBJ whole genome shotgun (WGS) entry which is preliminary data.</text>
</comment>
<keyword evidence="1" id="KW-0732">Signal</keyword>
<dbReference type="EMBL" id="VWSH01000003">
    <property type="protein sequence ID" value="KAA5533315.1"/>
    <property type="molecule type" value="Genomic_DNA"/>
</dbReference>
<reference evidence="2 3" key="1">
    <citation type="submission" date="2019-09" db="EMBL/GenBank/DDBJ databases">
        <title>Genome sequence and assembly of Taibaiella sp.</title>
        <authorList>
            <person name="Chhetri G."/>
        </authorList>
    </citation>
    <scope>NUCLEOTIDE SEQUENCE [LARGE SCALE GENOMIC DNA]</scope>
    <source>
        <strain evidence="2 3">KVB11</strain>
    </source>
</reference>
<feature type="signal peptide" evidence="1">
    <location>
        <begin position="1"/>
        <end position="19"/>
    </location>
</feature>
<name>A0A5M6CIU1_9BACT</name>
<dbReference type="Proteomes" id="UP000323632">
    <property type="component" value="Unassembled WGS sequence"/>
</dbReference>
<proteinExistence type="predicted"/>
<protein>
    <submittedName>
        <fullName evidence="2">T9SS type A sorting domain-containing protein</fullName>
    </submittedName>
</protein>